<evidence type="ECO:0000256" key="2">
    <source>
        <dbReference type="ARBA" id="ARBA00022692"/>
    </source>
</evidence>
<dbReference type="Pfam" id="PF06775">
    <property type="entry name" value="Seipin"/>
    <property type="match status" value="1"/>
</dbReference>
<feature type="compositionally biased region" description="Acidic residues" evidence="7">
    <location>
        <begin position="367"/>
        <end position="384"/>
    </location>
</feature>
<evidence type="ECO:0000256" key="4">
    <source>
        <dbReference type="ARBA" id="ARBA00022989"/>
    </source>
</evidence>
<feature type="compositionally biased region" description="Polar residues" evidence="7">
    <location>
        <begin position="390"/>
        <end position="402"/>
    </location>
</feature>
<dbReference type="CDD" id="cd23995">
    <property type="entry name" value="Seipin_BSCL2_like"/>
    <property type="match status" value="1"/>
</dbReference>
<evidence type="ECO:0000313" key="9">
    <source>
        <dbReference type="EMBL" id="KAK3381594.1"/>
    </source>
</evidence>
<dbReference type="Proteomes" id="UP001285441">
    <property type="component" value="Unassembled WGS sequence"/>
</dbReference>
<dbReference type="EMBL" id="JAULSW010000005">
    <property type="protein sequence ID" value="KAK3381594.1"/>
    <property type="molecule type" value="Genomic_DNA"/>
</dbReference>
<feature type="transmembrane region" description="Helical" evidence="8">
    <location>
        <begin position="31"/>
        <end position="55"/>
    </location>
</feature>
<feature type="region of interest" description="Disordered" evidence="7">
    <location>
        <begin position="125"/>
        <end position="148"/>
    </location>
</feature>
<keyword evidence="5" id="KW-0443">Lipid metabolism</keyword>
<name>A0AAE0TVX9_9PEZI</name>
<evidence type="ECO:0000313" key="10">
    <source>
        <dbReference type="Proteomes" id="UP001285441"/>
    </source>
</evidence>
<evidence type="ECO:0000256" key="7">
    <source>
        <dbReference type="SAM" id="MobiDB-lite"/>
    </source>
</evidence>
<evidence type="ECO:0000256" key="5">
    <source>
        <dbReference type="ARBA" id="ARBA00023098"/>
    </source>
</evidence>
<feature type="compositionally biased region" description="Basic residues" evidence="7">
    <location>
        <begin position="403"/>
        <end position="412"/>
    </location>
</feature>
<keyword evidence="2 8" id="KW-0812">Transmembrane</keyword>
<protein>
    <submittedName>
        <fullName evidence="9">Adipose-regulatory protein-domain-containing protein</fullName>
    </submittedName>
</protein>
<feature type="transmembrane region" description="Helical" evidence="8">
    <location>
        <begin position="260"/>
        <end position="291"/>
    </location>
</feature>
<sequence>MEELRDGVRELKSSLSDIYNALTSKTAQKSLLYTILFTSASAVLYGFAAVSYLVFYHNYLPDQITTVPVYLQYGYGVNPYGVATIRNIKDVQAYDISVSLTLPRSPPNLERGNFMVALQLLGNPSPSSSSFRAPPPPPPVPDAAENSQAKMSPDLLRTALLADRPVLYFAARPALMPYADPLVSLASRVVFLVYHVLFPHDAESTTLVVDVAERLAFSKGGPVPTTLLVELQAGQDLQVYKAQVTLTAQLAGLRYFMYKYWVTAFLLFTALFWVCEVVFMVLSFTAIASIFGGGDSQGKVPGKSGAGGRADGEGLDLMSDTERTFPTSSKQQPLKYESQMGIVKSESDEATEVTAADLPPVGRGAEADDEDDYKEEAKYDDEADFRDSGIGTSYSDHTSQSAPRRRNSRRGS</sequence>
<dbReference type="PANTHER" id="PTHR21212">
    <property type="entry name" value="BERNARDINELLI-SEIP CONGENITAL LIPODYSTROPHY 2 HOMOLOG BSCL2 PROTEIN"/>
    <property type="match status" value="1"/>
</dbReference>
<keyword evidence="4 8" id="KW-1133">Transmembrane helix</keyword>
<comment type="caution">
    <text evidence="9">The sequence shown here is derived from an EMBL/GenBank/DDBJ whole genome shotgun (WGS) entry which is preliminary data.</text>
</comment>
<feature type="region of interest" description="Disordered" evidence="7">
    <location>
        <begin position="298"/>
        <end position="412"/>
    </location>
</feature>
<dbReference type="GO" id="GO:0006629">
    <property type="term" value="P:lipid metabolic process"/>
    <property type="evidence" value="ECO:0007669"/>
    <property type="project" value="UniProtKB-KW"/>
</dbReference>
<evidence type="ECO:0000256" key="6">
    <source>
        <dbReference type="ARBA" id="ARBA00023136"/>
    </source>
</evidence>
<keyword evidence="6 8" id="KW-0472">Membrane</keyword>
<dbReference type="GO" id="GO:0005789">
    <property type="term" value="C:endoplasmic reticulum membrane"/>
    <property type="evidence" value="ECO:0007669"/>
    <property type="project" value="UniProtKB-SubCell"/>
</dbReference>
<comment type="subcellular location">
    <subcellularLocation>
        <location evidence="1">Endoplasmic reticulum membrane</location>
        <topology evidence="1">Multi-pass membrane protein</topology>
    </subcellularLocation>
</comment>
<evidence type="ECO:0000256" key="1">
    <source>
        <dbReference type="ARBA" id="ARBA00004477"/>
    </source>
</evidence>
<evidence type="ECO:0000256" key="8">
    <source>
        <dbReference type="SAM" id="Phobius"/>
    </source>
</evidence>
<gene>
    <name evidence="9" type="ORF">B0H63DRAFT_209333</name>
</gene>
<dbReference type="GO" id="GO:0140042">
    <property type="term" value="P:lipid droplet formation"/>
    <property type="evidence" value="ECO:0007669"/>
    <property type="project" value="UniProtKB-ARBA"/>
</dbReference>
<dbReference type="AlphaFoldDB" id="A0AAE0TVX9"/>
<keyword evidence="3" id="KW-0256">Endoplasmic reticulum</keyword>
<reference evidence="9" key="2">
    <citation type="submission" date="2023-06" db="EMBL/GenBank/DDBJ databases">
        <authorList>
            <consortium name="Lawrence Berkeley National Laboratory"/>
            <person name="Haridas S."/>
            <person name="Hensen N."/>
            <person name="Bonometti L."/>
            <person name="Westerberg I."/>
            <person name="Brannstrom I.O."/>
            <person name="Guillou S."/>
            <person name="Cros-Aarteil S."/>
            <person name="Calhoun S."/>
            <person name="Kuo A."/>
            <person name="Mondo S."/>
            <person name="Pangilinan J."/>
            <person name="Riley R."/>
            <person name="LaButti K."/>
            <person name="Andreopoulos B."/>
            <person name="Lipzen A."/>
            <person name="Chen C."/>
            <person name="Yanf M."/>
            <person name="Daum C."/>
            <person name="Ng V."/>
            <person name="Clum A."/>
            <person name="Steindorff A."/>
            <person name="Ohm R."/>
            <person name="Martin F."/>
            <person name="Silar P."/>
            <person name="Natvig D."/>
            <person name="Lalanne C."/>
            <person name="Gautier V."/>
            <person name="Ament-velasquez S.L."/>
            <person name="Kruys A."/>
            <person name="Hutchinson M.I."/>
            <person name="Powell A.J."/>
            <person name="Barry K."/>
            <person name="Miller A.N."/>
            <person name="Grigoriev I.V."/>
            <person name="Debuchy R."/>
            <person name="Gladieux P."/>
            <person name="Thoren M.H."/>
            <person name="Johannesson H."/>
        </authorList>
    </citation>
    <scope>NUCLEOTIDE SEQUENCE</scope>
    <source>
        <strain evidence="9">CBS 232.78</strain>
    </source>
</reference>
<proteinExistence type="predicted"/>
<dbReference type="PANTHER" id="PTHR21212:SF0">
    <property type="entry name" value="SEIPIN"/>
    <property type="match status" value="1"/>
</dbReference>
<dbReference type="InterPro" id="IPR009617">
    <property type="entry name" value="Seipin"/>
</dbReference>
<organism evidence="9 10">
    <name type="scientific">Podospora didyma</name>
    <dbReference type="NCBI Taxonomy" id="330526"/>
    <lineage>
        <taxon>Eukaryota</taxon>
        <taxon>Fungi</taxon>
        <taxon>Dikarya</taxon>
        <taxon>Ascomycota</taxon>
        <taxon>Pezizomycotina</taxon>
        <taxon>Sordariomycetes</taxon>
        <taxon>Sordariomycetidae</taxon>
        <taxon>Sordariales</taxon>
        <taxon>Podosporaceae</taxon>
        <taxon>Podospora</taxon>
    </lineage>
</organism>
<reference evidence="9" key="1">
    <citation type="journal article" date="2023" name="Mol. Phylogenet. Evol.">
        <title>Genome-scale phylogeny and comparative genomics of the fungal order Sordariales.</title>
        <authorList>
            <person name="Hensen N."/>
            <person name="Bonometti L."/>
            <person name="Westerberg I."/>
            <person name="Brannstrom I.O."/>
            <person name="Guillou S."/>
            <person name="Cros-Aarteil S."/>
            <person name="Calhoun S."/>
            <person name="Haridas S."/>
            <person name="Kuo A."/>
            <person name="Mondo S."/>
            <person name="Pangilinan J."/>
            <person name="Riley R."/>
            <person name="LaButti K."/>
            <person name="Andreopoulos B."/>
            <person name="Lipzen A."/>
            <person name="Chen C."/>
            <person name="Yan M."/>
            <person name="Daum C."/>
            <person name="Ng V."/>
            <person name="Clum A."/>
            <person name="Steindorff A."/>
            <person name="Ohm R.A."/>
            <person name="Martin F."/>
            <person name="Silar P."/>
            <person name="Natvig D.O."/>
            <person name="Lalanne C."/>
            <person name="Gautier V."/>
            <person name="Ament-Velasquez S.L."/>
            <person name="Kruys A."/>
            <person name="Hutchinson M.I."/>
            <person name="Powell A.J."/>
            <person name="Barry K."/>
            <person name="Miller A.N."/>
            <person name="Grigoriev I.V."/>
            <person name="Debuchy R."/>
            <person name="Gladieux P."/>
            <person name="Hiltunen Thoren M."/>
            <person name="Johannesson H."/>
        </authorList>
    </citation>
    <scope>NUCLEOTIDE SEQUENCE</scope>
    <source>
        <strain evidence="9">CBS 232.78</strain>
    </source>
</reference>
<keyword evidence="10" id="KW-1185">Reference proteome</keyword>
<accession>A0AAE0TVX9</accession>
<evidence type="ECO:0000256" key="3">
    <source>
        <dbReference type="ARBA" id="ARBA00022824"/>
    </source>
</evidence>